<dbReference type="InterPro" id="IPR043502">
    <property type="entry name" value="DNA/RNA_pol_sf"/>
</dbReference>
<keyword evidence="6" id="KW-0255">Endonuclease</keyword>
<dbReference type="PROSITE" id="PS50878">
    <property type="entry name" value="RT_POL"/>
    <property type="match status" value="1"/>
</dbReference>
<dbReference type="EMBL" id="CAKLBY020000226">
    <property type="protein sequence ID" value="CAK7936905.1"/>
    <property type="molecule type" value="Genomic_DNA"/>
</dbReference>
<evidence type="ECO:0000256" key="6">
    <source>
        <dbReference type="ARBA" id="ARBA00022759"/>
    </source>
</evidence>
<dbReference type="Gene3D" id="3.10.10.10">
    <property type="entry name" value="HIV Type 1 Reverse Transcriptase, subunit A, domain 1"/>
    <property type="match status" value="1"/>
</dbReference>
<comment type="caution">
    <text evidence="10">The sequence shown here is derived from an EMBL/GenBank/DDBJ whole genome shotgun (WGS) entry which is preliminary data.</text>
</comment>
<gene>
    <name evidence="10" type="ORF">PM001_LOCUS22055</name>
</gene>
<dbReference type="Pfam" id="PF17917">
    <property type="entry name" value="RT_RNaseH"/>
    <property type="match status" value="1"/>
</dbReference>
<sequence length="319" mass="36756">MDLMIGFYEILMRKRDIPYTAVSTPSGMHWECLVMPQALSNAPATFNRCVTKLLRPVRDFAPSYFDDVFVQSRDMDGKTYVEIHGIHVRKVLTLMREHKLLANLKKYIFAAKEKPLLGCIVGKNGVRPNPEKIKAISDLPVPFDVKELRNFLILAAYLHKYSLNYAERTVDLFRLLKKNERWSWSAECPQSFGVIKKGLVQSPVLAIADQDRQFHVVCDTRNFAISCALMQYDSDGVKRVVCYQSRQLLAAEQNHPVHDKEPIALKYALANFRVYLLGDRPFIVYIDHASLHTAVNSPHLSQRMARWLSFFAEYNLFVE</sequence>
<dbReference type="GO" id="GO:0004190">
    <property type="term" value="F:aspartic-type endopeptidase activity"/>
    <property type="evidence" value="ECO:0007669"/>
    <property type="project" value="UniProtKB-KW"/>
</dbReference>
<evidence type="ECO:0000256" key="8">
    <source>
        <dbReference type="ARBA" id="ARBA00022918"/>
    </source>
</evidence>
<dbReference type="GO" id="GO:0003964">
    <property type="term" value="F:RNA-directed DNA polymerase activity"/>
    <property type="evidence" value="ECO:0007669"/>
    <property type="project" value="UniProtKB-KW"/>
</dbReference>
<dbReference type="CDD" id="cd09274">
    <property type="entry name" value="RNase_HI_RT_Ty3"/>
    <property type="match status" value="1"/>
</dbReference>
<evidence type="ECO:0000256" key="5">
    <source>
        <dbReference type="ARBA" id="ARBA00022750"/>
    </source>
</evidence>
<keyword evidence="2" id="KW-0808">Transferase</keyword>
<keyword evidence="4" id="KW-0540">Nuclease</keyword>
<keyword evidence="7" id="KW-0378">Hydrolase</keyword>
<evidence type="ECO:0000256" key="3">
    <source>
        <dbReference type="ARBA" id="ARBA00022695"/>
    </source>
</evidence>
<evidence type="ECO:0000256" key="4">
    <source>
        <dbReference type="ARBA" id="ARBA00022722"/>
    </source>
</evidence>
<evidence type="ECO:0000313" key="11">
    <source>
        <dbReference type="Proteomes" id="UP001162060"/>
    </source>
</evidence>
<keyword evidence="8" id="KW-0695">RNA-directed DNA polymerase</keyword>
<dbReference type="Pfam" id="PF00078">
    <property type="entry name" value="RVT_1"/>
    <property type="match status" value="1"/>
</dbReference>
<organism evidence="10 11">
    <name type="scientific">Peronospora matthiolae</name>
    <dbReference type="NCBI Taxonomy" id="2874970"/>
    <lineage>
        <taxon>Eukaryota</taxon>
        <taxon>Sar</taxon>
        <taxon>Stramenopiles</taxon>
        <taxon>Oomycota</taxon>
        <taxon>Peronosporomycetes</taxon>
        <taxon>Peronosporales</taxon>
        <taxon>Peronosporaceae</taxon>
        <taxon>Peronospora</taxon>
    </lineage>
</organism>
<proteinExistence type="predicted"/>
<reference evidence="10" key="1">
    <citation type="submission" date="2024-01" db="EMBL/GenBank/DDBJ databases">
        <authorList>
            <person name="Webb A."/>
        </authorList>
    </citation>
    <scope>NUCLEOTIDE SEQUENCE</scope>
    <source>
        <strain evidence="10">Pm1</strain>
    </source>
</reference>
<feature type="domain" description="Reverse transcriptase" evidence="9">
    <location>
        <begin position="1"/>
        <end position="121"/>
    </location>
</feature>
<evidence type="ECO:0000256" key="2">
    <source>
        <dbReference type="ARBA" id="ARBA00022679"/>
    </source>
</evidence>
<dbReference type="GO" id="GO:0004519">
    <property type="term" value="F:endonuclease activity"/>
    <property type="evidence" value="ECO:0007669"/>
    <property type="project" value="UniProtKB-KW"/>
</dbReference>
<dbReference type="Gene3D" id="3.30.70.270">
    <property type="match status" value="2"/>
</dbReference>
<accession>A0AAV1UQU6</accession>
<evidence type="ECO:0000259" key="9">
    <source>
        <dbReference type="PROSITE" id="PS50878"/>
    </source>
</evidence>
<dbReference type="InterPro" id="IPR041373">
    <property type="entry name" value="RT_RNaseH"/>
</dbReference>
<dbReference type="PANTHER" id="PTHR33064">
    <property type="entry name" value="POL PROTEIN"/>
    <property type="match status" value="1"/>
</dbReference>
<dbReference type="PANTHER" id="PTHR33064:SF37">
    <property type="entry name" value="RIBONUCLEASE H"/>
    <property type="match status" value="1"/>
</dbReference>
<evidence type="ECO:0000313" key="10">
    <source>
        <dbReference type="EMBL" id="CAK7936905.1"/>
    </source>
</evidence>
<dbReference type="CDD" id="cd01647">
    <property type="entry name" value="RT_LTR"/>
    <property type="match status" value="1"/>
</dbReference>
<dbReference type="GO" id="GO:0006508">
    <property type="term" value="P:proteolysis"/>
    <property type="evidence" value="ECO:0007669"/>
    <property type="project" value="UniProtKB-KW"/>
</dbReference>
<dbReference type="AlphaFoldDB" id="A0AAV1UQU6"/>
<evidence type="ECO:0000256" key="1">
    <source>
        <dbReference type="ARBA" id="ARBA00022670"/>
    </source>
</evidence>
<dbReference type="InterPro" id="IPR043128">
    <property type="entry name" value="Rev_trsase/Diguanyl_cyclase"/>
</dbReference>
<name>A0AAV1UQU6_9STRA</name>
<keyword evidence="1" id="KW-0645">Protease</keyword>
<dbReference type="InterPro" id="IPR051320">
    <property type="entry name" value="Viral_Replic_Matur_Polypro"/>
</dbReference>
<evidence type="ECO:0000256" key="7">
    <source>
        <dbReference type="ARBA" id="ARBA00022801"/>
    </source>
</evidence>
<keyword evidence="5" id="KW-0064">Aspartyl protease</keyword>
<protein>
    <recommendedName>
        <fullName evidence="9">Reverse transcriptase domain-containing protein</fullName>
    </recommendedName>
</protein>
<dbReference type="SUPFAM" id="SSF56672">
    <property type="entry name" value="DNA/RNA polymerases"/>
    <property type="match status" value="1"/>
</dbReference>
<keyword evidence="3" id="KW-0548">Nucleotidyltransferase</keyword>
<dbReference type="InterPro" id="IPR000477">
    <property type="entry name" value="RT_dom"/>
</dbReference>
<dbReference type="Proteomes" id="UP001162060">
    <property type="component" value="Unassembled WGS sequence"/>
</dbReference>